<gene>
    <name evidence="2" type="ORF">O6P32_02120</name>
</gene>
<evidence type="ECO:0000313" key="3">
    <source>
        <dbReference type="Proteomes" id="UP001141933"/>
    </source>
</evidence>
<protein>
    <submittedName>
        <fullName evidence="2">TIGR03915 family putative DNA repair protein</fullName>
    </submittedName>
</protein>
<accession>A0ABT4PEM2</accession>
<dbReference type="InterPro" id="IPR025404">
    <property type="entry name" value="DUF4130"/>
</dbReference>
<proteinExistence type="predicted"/>
<evidence type="ECO:0000313" key="2">
    <source>
        <dbReference type="EMBL" id="MCZ8371502.1"/>
    </source>
</evidence>
<organism evidence="2 3">
    <name type="scientific">Phocaeicola acetigenes</name>
    <dbReference type="NCBI Taxonomy" id="3016083"/>
    <lineage>
        <taxon>Bacteria</taxon>
        <taxon>Pseudomonadati</taxon>
        <taxon>Bacteroidota</taxon>
        <taxon>Bacteroidia</taxon>
        <taxon>Bacteroidales</taxon>
        <taxon>Bacteroidaceae</taxon>
        <taxon>Phocaeicola</taxon>
    </lineage>
</organism>
<dbReference type="EMBL" id="JAPZVM010000001">
    <property type="protein sequence ID" value="MCZ8371502.1"/>
    <property type="molecule type" value="Genomic_DNA"/>
</dbReference>
<dbReference type="Proteomes" id="UP001141933">
    <property type="component" value="Unassembled WGS sequence"/>
</dbReference>
<dbReference type="Pfam" id="PF13566">
    <property type="entry name" value="DUF4130"/>
    <property type="match status" value="1"/>
</dbReference>
<dbReference type="InterPro" id="IPR023875">
    <property type="entry name" value="DNA_repair_put"/>
</dbReference>
<dbReference type="RefSeq" id="WP_269876527.1">
    <property type="nucleotide sequence ID" value="NZ_JAPZVM010000001.1"/>
</dbReference>
<dbReference type="NCBIfam" id="TIGR03915">
    <property type="entry name" value="SAM_7_link_chp"/>
    <property type="match status" value="1"/>
</dbReference>
<reference evidence="2" key="1">
    <citation type="submission" date="2022-12" db="EMBL/GenBank/DDBJ databases">
        <title>Phocaeicola acetigenes sp. nov., isolated feces from a healthy human.</title>
        <authorList>
            <person name="Do H."/>
            <person name="Ha Y.B."/>
            <person name="Kim J.-S."/>
            <person name="Suh M.K."/>
            <person name="Kim H.S."/>
            <person name="Lee J.-S."/>
        </authorList>
    </citation>
    <scope>NUCLEOTIDE SEQUENCE</scope>
    <source>
        <strain evidence="2">KGMB11183</strain>
    </source>
</reference>
<evidence type="ECO:0000259" key="1">
    <source>
        <dbReference type="Pfam" id="PF13566"/>
    </source>
</evidence>
<comment type="caution">
    <text evidence="2">The sequence shown here is derived from an EMBL/GenBank/DDBJ whole genome shotgun (WGS) entry which is preliminary data.</text>
</comment>
<keyword evidence="3" id="KW-1185">Reference proteome</keyword>
<sequence>MIIFQYDHTFEGILSALFDAYSRKTFPDLLLPEKEPLPLFYDSVFHVVTDNKKAERVWTALKKKLSRGALSQLTYCWLSEKPEAPLLLFNYMRKIVIAPHSIETNFSDPDILAITQLGKKVSSEQHRVLQFMRFQKTYNGIYYGAMAPLYNVFPLTISHFQNRFSDQPWLIYDTKRKYGYYYDQNTVSEITFEFPEQSHFTTGKLNDSLLDKKEKLFQTLWKSYFDSICIKERLNPIKHKKDMPVRFWKYLTEKQ</sequence>
<feature type="domain" description="DUF4130" evidence="1">
    <location>
        <begin position="84"/>
        <end position="253"/>
    </location>
</feature>
<name>A0ABT4PEM2_9BACT</name>